<evidence type="ECO:0000313" key="3">
    <source>
        <dbReference type="Proteomes" id="UP000197418"/>
    </source>
</evidence>
<evidence type="ECO:0000256" key="1">
    <source>
        <dbReference type="SAM" id="MobiDB-lite"/>
    </source>
</evidence>
<sequence>MQLPDKSPLLENMVVTSAEELAGLIQRALSQGNGAFLKIFTKDAKGKYYVTVLLDRSKVLAAECLVLDTKQNLSGEEAIRMLKSFIGKPMVVDVYPLDELELKLSVADNVDVYAQTPKTPLEELLKAHEGGPPSGEKKPVEEKEPELPKKEPPSATSTSTTPTPRPPAVVETPAEKPKPAPFGKPEVIIKMSGGKMPEKAFHVYAEDLLKEAKRIRGLTINRIEFDANVGDGVVYLNVHIYGNSTGGSRDIEIAEKRMLHAVSKYAPVLLREAEIKPIIRDVSVIIDGQEVRPQEIVDKDKKKTANVTKDGKIVLSVLEDVWPYFSAFARTVVAEIESAGIKVDKAHFDIKGRREFEINLSMVAEAKMAEDEVQRVVRDVVGRHARELGRTLNRYITVHNVEVKTITKTAPSTTTRISDGVEASSKAAEILAKKELLEKEVEQLLKQAGIDELSTLTEEKKKESEETVLKSRIEPAIETLKNRVHAELKLVPRVTFKWLKLNHEVKGSTVYVDIEASFLRENVGGLFGSFSGISDEKIKRDITSTIQRVIKDVSREYGVNMNLKRLSVILR</sequence>
<evidence type="ECO:0000313" key="2">
    <source>
        <dbReference type="EMBL" id="ASJ07020.1"/>
    </source>
</evidence>
<feature type="compositionally biased region" description="Low complexity" evidence="1">
    <location>
        <begin position="153"/>
        <end position="172"/>
    </location>
</feature>
<keyword evidence="3" id="KW-1185">Reference proteome</keyword>
<dbReference type="AlphaFoldDB" id="A0A218P8F8"/>
<dbReference type="RefSeq" id="WP_088854270.1">
    <property type="nucleotide sequence ID" value="NZ_CP015102.1"/>
</dbReference>
<dbReference type="GeneID" id="33315929"/>
<dbReference type="OrthoDB" id="86210at2157"/>
<proteinExistence type="predicted"/>
<evidence type="ECO:0008006" key="4">
    <source>
        <dbReference type="Google" id="ProtNLM"/>
    </source>
</evidence>
<dbReference type="Proteomes" id="UP000197418">
    <property type="component" value="Chromosome"/>
</dbReference>
<name>A0A218P8F8_9EURY</name>
<reference evidence="2 3" key="1">
    <citation type="submission" date="2016-04" db="EMBL/GenBank/DDBJ databases">
        <title>Complete genome sequence of Thermococcus pacificus type strain P4.</title>
        <authorList>
            <person name="Oger P.M."/>
        </authorList>
    </citation>
    <scope>NUCLEOTIDE SEQUENCE [LARGE SCALE GENOMIC DNA]</scope>
    <source>
        <strain evidence="2 3">P-4</strain>
    </source>
</reference>
<accession>A0A218P8F8</accession>
<feature type="compositionally biased region" description="Basic and acidic residues" evidence="1">
    <location>
        <begin position="125"/>
        <end position="152"/>
    </location>
</feature>
<organism evidence="2 3">
    <name type="scientific">Thermococcus pacificus</name>
    <dbReference type="NCBI Taxonomy" id="71998"/>
    <lineage>
        <taxon>Archaea</taxon>
        <taxon>Methanobacteriati</taxon>
        <taxon>Methanobacteriota</taxon>
        <taxon>Thermococci</taxon>
        <taxon>Thermococcales</taxon>
        <taxon>Thermococcaceae</taxon>
        <taxon>Thermococcus</taxon>
    </lineage>
</organism>
<dbReference type="EMBL" id="CP015102">
    <property type="protein sequence ID" value="ASJ07020.1"/>
    <property type="molecule type" value="Genomic_DNA"/>
</dbReference>
<gene>
    <name evidence="2" type="ORF">A3L08_06630</name>
</gene>
<protein>
    <recommendedName>
        <fullName evidence="4">DUF2226 domain-containing protein</fullName>
    </recommendedName>
</protein>
<dbReference type="KEGG" id="tpaf:A3L08_06630"/>
<feature type="region of interest" description="Disordered" evidence="1">
    <location>
        <begin position="125"/>
        <end position="186"/>
    </location>
</feature>